<evidence type="ECO:0000313" key="2">
    <source>
        <dbReference type="Proteomes" id="UP000261420"/>
    </source>
</evidence>
<dbReference type="Ensembl" id="ENSSDUT00000020629.1">
    <property type="protein sequence ID" value="ENSSDUP00000020268.1"/>
    <property type="gene ID" value="ENSSDUG00000014749.1"/>
</dbReference>
<keyword evidence="2" id="KW-1185">Reference proteome</keyword>
<proteinExistence type="predicted"/>
<reference evidence="1" key="2">
    <citation type="submission" date="2025-09" db="UniProtKB">
        <authorList>
            <consortium name="Ensembl"/>
        </authorList>
    </citation>
    <scope>IDENTIFICATION</scope>
</reference>
<protein>
    <submittedName>
        <fullName evidence="1">Uncharacterized protein</fullName>
    </submittedName>
</protein>
<dbReference type="AlphaFoldDB" id="A0A3B4UPJ2"/>
<sequence>MFHCVTIYHYTQVKHCRNVCVSVFCLPKDHCSSECGDCCPNISLCEQCFTLAEMCNCKLPTMRSCLNETCPSPTCVRWDCACTCQPPECESCNCLCFEIRIK</sequence>
<evidence type="ECO:0000313" key="1">
    <source>
        <dbReference type="Ensembl" id="ENSSDUP00000020268.1"/>
    </source>
</evidence>
<organism evidence="1 2">
    <name type="scientific">Seriola dumerili</name>
    <name type="common">Greater amberjack</name>
    <name type="synonym">Caranx dumerili</name>
    <dbReference type="NCBI Taxonomy" id="41447"/>
    <lineage>
        <taxon>Eukaryota</taxon>
        <taxon>Metazoa</taxon>
        <taxon>Chordata</taxon>
        <taxon>Craniata</taxon>
        <taxon>Vertebrata</taxon>
        <taxon>Euteleostomi</taxon>
        <taxon>Actinopterygii</taxon>
        <taxon>Neopterygii</taxon>
        <taxon>Teleostei</taxon>
        <taxon>Neoteleostei</taxon>
        <taxon>Acanthomorphata</taxon>
        <taxon>Carangaria</taxon>
        <taxon>Carangiformes</taxon>
        <taxon>Carangidae</taxon>
        <taxon>Seriola</taxon>
    </lineage>
</organism>
<name>A0A3B4UPJ2_SERDU</name>
<accession>A0A3B4UPJ2</accession>
<dbReference type="STRING" id="41447.ENSSDUP00000020268"/>
<dbReference type="Proteomes" id="UP000261420">
    <property type="component" value="Unplaced"/>
</dbReference>
<dbReference type="GeneTree" id="ENSGT01030000235138"/>
<reference evidence="1" key="1">
    <citation type="submission" date="2025-08" db="UniProtKB">
        <authorList>
            <consortium name="Ensembl"/>
        </authorList>
    </citation>
    <scope>IDENTIFICATION</scope>
</reference>